<comment type="caution">
    <text evidence="3">The sequence shown here is derived from an EMBL/GenBank/DDBJ whole genome shotgun (WGS) entry which is preliminary data.</text>
</comment>
<keyword evidence="4" id="KW-1185">Reference proteome</keyword>
<dbReference type="EMBL" id="JBHUIY010000038">
    <property type="protein sequence ID" value="MFD2235196.1"/>
    <property type="molecule type" value="Genomic_DNA"/>
</dbReference>
<sequence length="484" mass="51625">MRGRLFARLGAAIVALMLASGPAGANEAEPARWTAARHQPTAMKLVTWRDAAGADKPFADYVRDTVAVLQQARGPIEPDPALAPSHAELVGPHQWPLDPACGGTAKAGMLLVHGLSDSPYLMRDVGDALARLPGRCLLVRSILLPGHGGVPGDLIRPTAAEWQAALRYGIDSFAGEVPKVHLAGFSTGAALALDLALNGAPPKVTLASLTLLSPSIGLTNRFPLHRIPYGFELFQAILTAFRGFGPEGAWLRIDEDLDFAKAESFPVMAPRPLMEVMTEVERAKRPLTLPVLMAFSADDVTVDPQASLDFFRQRVENPASRLLLFASPATLAAHPDRYARLDRDDSRVTCLRGTGPDDTGCAPPAAQPLPRCPFGSPAGICVTRIGHNGVPVAPDNPHYGAAGDYRNCLGYATNQEWGKLCGCVTPTQRAALPQCRTTQAASGPLSFSEMTPEEMKKSDGLVIRIGFNPLFERTMAAVAAFLPE</sequence>
<gene>
    <name evidence="3" type="ORF">ACFSNB_15400</name>
</gene>
<evidence type="ECO:0000313" key="3">
    <source>
        <dbReference type="EMBL" id="MFD2235196.1"/>
    </source>
</evidence>
<reference evidence="4" key="1">
    <citation type="journal article" date="2019" name="Int. J. Syst. Evol. Microbiol.">
        <title>The Global Catalogue of Microorganisms (GCM) 10K type strain sequencing project: providing services to taxonomists for standard genome sequencing and annotation.</title>
        <authorList>
            <consortium name="The Broad Institute Genomics Platform"/>
            <consortium name="The Broad Institute Genome Sequencing Center for Infectious Disease"/>
            <person name="Wu L."/>
            <person name="Ma J."/>
        </authorList>
    </citation>
    <scope>NUCLEOTIDE SEQUENCE [LARGE SCALE GENOMIC DNA]</scope>
    <source>
        <strain evidence="4">KCTC 15012</strain>
    </source>
</reference>
<keyword evidence="3" id="KW-0378">Hydrolase</keyword>
<accession>A0ABW5CEQ0</accession>
<feature type="domain" description="AB hydrolase-1" evidence="2">
    <location>
        <begin position="110"/>
        <end position="303"/>
    </location>
</feature>
<proteinExistence type="predicted"/>
<dbReference type="InterPro" id="IPR029058">
    <property type="entry name" value="AB_hydrolase_fold"/>
</dbReference>
<keyword evidence="1" id="KW-0732">Signal</keyword>
<name>A0ABW5CEQ0_9PROT</name>
<feature type="chain" id="PRO_5046244076" evidence="1">
    <location>
        <begin position="26"/>
        <end position="484"/>
    </location>
</feature>
<dbReference type="GO" id="GO:0016787">
    <property type="term" value="F:hydrolase activity"/>
    <property type="evidence" value="ECO:0007669"/>
    <property type="project" value="UniProtKB-KW"/>
</dbReference>
<feature type="signal peptide" evidence="1">
    <location>
        <begin position="1"/>
        <end position="25"/>
    </location>
</feature>
<dbReference type="InterPro" id="IPR000073">
    <property type="entry name" value="AB_hydrolase_1"/>
</dbReference>
<evidence type="ECO:0000313" key="4">
    <source>
        <dbReference type="Proteomes" id="UP001597296"/>
    </source>
</evidence>
<protein>
    <submittedName>
        <fullName evidence="3">Alpha/beta hydrolase</fullName>
    </submittedName>
</protein>
<evidence type="ECO:0000259" key="2">
    <source>
        <dbReference type="Pfam" id="PF12697"/>
    </source>
</evidence>
<evidence type="ECO:0000256" key="1">
    <source>
        <dbReference type="SAM" id="SignalP"/>
    </source>
</evidence>
<organism evidence="3 4">
    <name type="scientific">Phaeospirillum tilakii</name>
    <dbReference type="NCBI Taxonomy" id="741673"/>
    <lineage>
        <taxon>Bacteria</taxon>
        <taxon>Pseudomonadati</taxon>
        <taxon>Pseudomonadota</taxon>
        <taxon>Alphaproteobacteria</taxon>
        <taxon>Rhodospirillales</taxon>
        <taxon>Rhodospirillaceae</taxon>
        <taxon>Phaeospirillum</taxon>
    </lineage>
</organism>
<dbReference type="Gene3D" id="3.40.50.1820">
    <property type="entry name" value="alpha/beta hydrolase"/>
    <property type="match status" value="1"/>
</dbReference>
<dbReference type="SUPFAM" id="SSF53474">
    <property type="entry name" value="alpha/beta-Hydrolases"/>
    <property type="match status" value="1"/>
</dbReference>
<dbReference type="Proteomes" id="UP001597296">
    <property type="component" value="Unassembled WGS sequence"/>
</dbReference>
<dbReference type="Pfam" id="PF12697">
    <property type="entry name" value="Abhydrolase_6"/>
    <property type="match status" value="1"/>
</dbReference>
<dbReference type="RefSeq" id="WP_377318151.1">
    <property type="nucleotide sequence ID" value="NZ_JBHUIY010000038.1"/>
</dbReference>